<sequence>MSAGDGFTPVEYPDAAGYPDGAGFLDEGTAALVDEVTAAEVREVDRPSADSDVEIAVHRLADEQKYSATIGDVEVASIRYAETGDEVDVLATNVAPEFRGRGIAADLIADALDDIRARDKSLVVHCAVVAAFLQGNPQYADLLEPRHQID</sequence>
<dbReference type="InterPro" id="IPR016181">
    <property type="entry name" value="Acyl_CoA_acyltransferase"/>
</dbReference>
<protein>
    <recommendedName>
        <fullName evidence="1">N-acetyltransferase domain-containing protein</fullName>
    </recommendedName>
</protein>
<dbReference type="Pfam" id="PF14542">
    <property type="entry name" value="Acetyltransf_CG"/>
    <property type="match status" value="1"/>
</dbReference>
<dbReference type="Gene3D" id="3.40.630.30">
    <property type="match status" value="1"/>
</dbReference>
<feature type="domain" description="N-acetyltransferase" evidence="1">
    <location>
        <begin position="58"/>
        <end position="144"/>
    </location>
</feature>
<keyword evidence="3" id="KW-1185">Reference proteome</keyword>
<dbReference type="RefSeq" id="WP_157415767.1">
    <property type="nucleotide sequence ID" value="NZ_BAAAMK010000009.1"/>
</dbReference>
<dbReference type="Proteomes" id="UP001499954">
    <property type="component" value="Unassembled WGS sequence"/>
</dbReference>
<dbReference type="EMBL" id="BAAAMK010000009">
    <property type="protein sequence ID" value="GAA1963005.1"/>
    <property type="molecule type" value="Genomic_DNA"/>
</dbReference>
<name>A0ABP5CFM8_9MICO</name>
<accession>A0ABP5CFM8</accession>
<dbReference type="PANTHER" id="PTHR31435:SF9">
    <property type="entry name" value="PROTEIN NATD1"/>
    <property type="match status" value="1"/>
</dbReference>
<dbReference type="SUPFAM" id="SSF55729">
    <property type="entry name" value="Acyl-CoA N-acyltransferases (Nat)"/>
    <property type="match status" value="1"/>
</dbReference>
<organism evidence="2 3">
    <name type="scientific">Agromyces allii</name>
    <dbReference type="NCBI Taxonomy" id="393607"/>
    <lineage>
        <taxon>Bacteria</taxon>
        <taxon>Bacillati</taxon>
        <taxon>Actinomycetota</taxon>
        <taxon>Actinomycetes</taxon>
        <taxon>Micrococcales</taxon>
        <taxon>Microbacteriaceae</taxon>
        <taxon>Agromyces</taxon>
    </lineage>
</organism>
<dbReference type="PROSITE" id="PS51729">
    <property type="entry name" value="GNAT_YJDJ"/>
    <property type="match status" value="1"/>
</dbReference>
<gene>
    <name evidence="2" type="ORF">GCM10009717_32220</name>
</gene>
<evidence type="ECO:0000313" key="2">
    <source>
        <dbReference type="EMBL" id="GAA1963005.1"/>
    </source>
</evidence>
<evidence type="ECO:0000313" key="3">
    <source>
        <dbReference type="Proteomes" id="UP001499954"/>
    </source>
</evidence>
<dbReference type="InterPro" id="IPR031165">
    <property type="entry name" value="GNAT_YJDJ"/>
</dbReference>
<proteinExistence type="predicted"/>
<comment type="caution">
    <text evidence="2">The sequence shown here is derived from an EMBL/GenBank/DDBJ whole genome shotgun (WGS) entry which is preliminary data.</text>
</comment>
<evidence type="ECO:0000259" key="1">
    <source>
        <dbReference type="PROSITE" id="PS51729"/>
    </source>
</evidence>
<dbReference type="PANTHER" id="PTHR31435">
    <property type="entry name" value="PROTEIN NATD1"/>
    <property type="match status" value="1"/>
</dbReference>
<dbReference type="InterPro" id="IPR045057">
    <property type="entry name" value="Gcn5-rel_NAT"/>
</dbReference>
<reference evidence="3" key="1">
    <citation type="journal article" date="2019" name="Int. J. Syst. Evol. Microbiol.">
        <title>The Global Catalogue of Microorganisms (GCM) 10K type strain sequencing project: providing services to taxonomists for standard genome sequencing and annotation.</title>
        <authorList>
            <consortium name="The Broad Institute Genomics Platform"/>
            <consortium name="The Broad Institute Genome Sequencing Center for Infectious Disease"/>
            <person name="Wu L."/>
            <person name="Ma J."/>
        </authorList>
    </citation>
    <scope>NUCLEOTIDE SEQUENCE [LARGE SCALE GENOMIC DNA]</scope>
    <source>
        <strain evidence="3">JCM 13584</strain>
    </source>
</reference>